<organism evidence="1">
    <name type="scientific">Oppiella nova</name>
    <dbReference type="NCBI Taxonomy" id="334625"/>
    <lineage>
        <taxon>Eukaryota</taxon>
        <taxon>Metazoa</taxon>
        <taxon>Ecdysozoa</taxon>
        <taxon>Arthropoda</taxon>
        <taxon>Chelicerata</taxon>
        <taxon>Arachnida</taxon>
        <taxon>Acari</taxon>
        <taxon>Acariformes</taxon>
        <taxon>Sarcoptiformes</taxon>
        <taxon>Oribatida</taxon>
        <taxon>Brachypylina</taxon>
        <taxon>Oppioidea</taxon>
        <taxon>Oppiidae</taxon>
        <taxon>Oppiella</taxon>
    </lineage>
</organism>
<evidence type="ECO:0000313" key="1">
    <source>
        <dbReference type="EMBL" id="CAD7662124.1"/>
    </source>
</evidence>
<sequence>MCLLSAHKLHAICLDAMLRKCFRLLAINNRHLSSQISVKTSEDVTKRSDGRAVSAAEGLQHKTLTQQERQELAKVIKSPVHMDSYWEMKLEEKIPQKVKWLDSKGGLSVDLLAAMAHKFDFSLQGIKRRLRYWIAFREIYNQRYIARRHAILGPELAVSHFVVYRGGKVRFRRIYHSLN</sequence>
<keyword evidence="2" id="KW-1185">Reference proteome</keyword>
<proteinExistence type="predicted"/>
<protein>
    <submittedName>
        <fullName evidence="1">Uncharacterized protein</fullName>
    </submittedName>
</protein>
<dbReference type="AlphaFoldDB" id="A0A7R9ML11"/>
<dbReference type="EMBL" id="OC941208">
    <property type="protein sequence ID" value="CAD7662124.1"/>
    <property type="molecule type" value="Genomic_DNA"/>
</dbReference>
<evidence type="ECO:0000313" key="2">
    <source>
        <dbReference type="Proteomes" id="UP000728032"/>
    </source>
</evidence>
<dbReference type="OrthoDB" id="1708588at2759"/>
<feature type="non-terminal residue" evidence="1">
    <location>
        <position position="1"/>
    </location>
</feature>
<dbReference type="EMBL" id="CAJPVJ010026383">
    <property type="protein sequence ID" value="CAG2179260.1"/>
    <property type="molecule type" value="Genomic_DNA"/>
</dbReference>
<dbReference type="Proteomes" id="UP000728032">
    <property type="component" value="Unassembled WGS sequence"/>
</dbReference>
<accession>A0A7R9ML11</accession>
<name>A0A7R9ML11_9ACAR</name>
<reference evidence="1" key="1">
    <citation type="submission" date="2020-11" db="EMBL/GenBank/DDBJ databases">
        <authorList>
            <person name="Tran Van P."/>
        </authorList>
    </citation>
    <scope>NUCLEOTIDE SEQUENCE</scope>
</reference>
<gene>
    <name evidence="1" type="ORF">ONB1V03_LOCUS18684</name>
</gene>